<reference evidence="1 2" key="1">
    <citation type="submission" date="2015-09" db="EMBL/GenBank/DDBJ databases">
        <authorList>
            <consortium name="Pathogen Informatics"/>
        </authorList>
    </citation>
    <scope>NUCLEOTIDE SEQUENCE [LARGE SCALE GENOMIC DNA]</scope>
    <source>
        <strain evidence="1 2">2789STDY5608854</strain>
    </source>
</reference>
<evidence type="ECO:0000313" key="1">
    <source>
        <dbReference type="EMBL" id="CUQ16764.1"/>
    </source>
</evidence>
<organism evidence="1 2">
    <name type="scientific">Flavonifractor plautii</name>
    <name type="common">Fusobacterium plautii</name>
    <dbReference type="NCBI Taxonomy" id="292800"/>
    <lineage>
        <taxon>Bacteria</taxon>
        <taxon>Bacillati</taxon>
        <taxon>Bacillota</taxon>
        <taxon>Clostridia</taxon>
        <taxon>Eubacteriales</taxon>
        <taxon>Oscillospiraceae</taxon>
        <taxon>Flavonifractor</taxon>
    </lineage>
</organism>
<dbReference type="Proteomes" id="UP000095746">
    <property type="component" value="Unassembled WGS sequence"/>
</dbReference>
<protein>
    <submittedName>
        <fullName evidence="1">Uncharacterized protein</fullName>
    </submittedName>
</protein>
<gene>
    <name evidence="1" type="ORF">ERS852411_04055</name>
</gene>
<dbReference type="EMBL" id="CYZT01000734">
    <property type="protein sequence ID" value="CUQ16764.1"/>
    <property type="molecule type" value="Genomic_DNA"/>
</dbReference>
<evidence type="ECO:0000313" key="2">
    <source>
        <dbReference type="Proteomes" id="UP000095746"/>
    </source>
</evidence>
<sequence>MEGQGRCGPFRGSAELLQGHLPVGGGRRSGLRRAEGRLRRPPPLRRARGLHLEGRPGAVGLQSGLDGIVHRVKDLLVAAELDLLLGGVYVDIHRVEPGGQVEDAAGKFAHHLLVGVGLLQGGHHGAALHIPAVDKKVLVAPGAPAAGGQGDKAGHRHILPRALHRREAQGHIPAQHGVEGRLHLPVAGGEQLLLAVPEELDAHLRVGQGHPLHHGEAGRPLGGVLFQELEPGGGVVEQVAHHHCGALGAAGLLPVHHRAALQGEGGPQILLRRAGEQLDAGDGGDGRQSLPPEAQGADGLQIVLGAQFAGGVAEEGGLRLGGGDAAAVVGNPDEAHAAVLDLHGQGVRPGVDGVLHELLDHRRGPLHHLAGGDQIGHVGI</sequence>
<accession>A0A174U2E2</accession>
<proteinExistence type="predicted"/>
<dbReference type="AlphaFoldDB" id="A0A174U2E2"/>
<name>A0A174U2E2_FLAPL</name>